<gene>
    <name evidence="2" type="ORF">MASS_3429</name>
</gene>
<evidence type="ECO:0000313" key="3">
    <source>
        <dbReference type="Proteomes" id="UP000013961"/>
    </source>
</evidence>
<organism evidence="2 3">
    <name type="scientific">Mycobacteroides abscessus subsp. bolletii 50594</name>
    <dbReference type="NCBI Taxonomy" id="1303024"/>
    <lineage>
        <taxon>Bacteria</taxon>
        <taxon>Bacillati</taxon>
        <taxon>Actinomycetota</taxon>
        <taxon>Actinomycetes</taxon>
        <taxon>Mycobacteriales</taxon>
        <taxon>Mycobacteriaceae</taxon>
        <taxon>Mycobacteroides</taxon>
        <taxon>Mycobacteroides abscessus</taxon>
    </lineage>
</organism>
<proteinExistence type="predicted"/>
<evidence type="ECO:0000256" key="1">
    <source>
        <dbReference type="SAM" id="MobiDB-lite"/>
    </source>
</evidence>
<protein>
    <submittedName>
        <fullName evidence="2">Uncharacterized protein</fullName>
    </submittedName>
</protein>
<sequence>MDGRDTRRRERIGKRGKGTGVVNMTDDSALNERIAEVVSTHRRSWSLDAGGATCTAPACDWRYLGTISVTERAHAEHLSAEIVAALYPKHDNIEAVSTYESYEVYVDSGRADELFRAFCNSLGSAIEKSWKDTEDV</sequence>
<dbReference type="Proteomes" id="UP000013961">
    <property type="component" value="Chromosome"/>
</dbReference>
<reference evidence="2 3" key="1">
    <citation type="journal article" date="2013" name="Genome Announc.">
        <title>Complete Genome Sequence of Mycobacterium massiliense Clinical Strain Asan 50594, Belonging to the Type II Genotype.</title>
        <authorList>
            <person name="Kim B.J."/>
            <person name="Kim B.R."/>
            <person name="Hong S.H."/>
            <person name="Seok S.H."/>
            <person name="Kook Y.H."/>
            <person name="Kim B.J."/>
        </authorList>
    </citation>
    <scope>NUCLEOTIDE SEQUENCE [LARGE SCALE GENOMIC DNA]</scope>
    <source>
        <strain evidence="2 3">50594</strain>
    </source>
</reference>
<dbReference type="EMBL" id="CP004374">
    <property type="protein sequence ID" value="AGM30031.1"/>
    <property type="molecule type" value="Genomic_DNA"/>
</dbReference>
<dbReference type="AlphaFoldDB" id="A0AB33AEF4"/>
<feature type="region of interest" description="Disordered" evidence="1">
    <location>
        <begin position="1"/>
        <end position="20"/>
    </location>
</feature>
<dbReference type="KEGG" id="mabb:MASS_3429"/>
<accession>A0AB33AEF4</accession>
<name>A0AB33AEF4_9MYCO</name>
<evidence type="ECO:0000313" key="2">
    <source>
        <dbReference type="EMBL" id="AGM30031.1"/>
    </source>
</evidence>